<comment type="caution">
    <text evidence="2">The sequence shown here is derived from an EMBL/GenBank/DDBJ whole genome shotgun (WGS) entry which is preliminary data.</text>
</comment>
<evidence type="ECO:0000313" key="2">
    <source>
        <dbReference type="EMBL" id="TSI12832.1"/>
    </source>
</evidence>
<dbReference type="RefSeq" id="WP_143924093.1">
    <property type="nucleotide sequence ID" value="NZ_VLTK01000014.1"/>
</dbReference>
<dbReference type="AlphaFoldDB" id="A0A556C5W7"/>
<dbReference type="EMBL" id="VLTK01000014">
    <property type="protein sequence ID" value="TSI12832.1"/>
    <property type="molecule type" value="Genomic_DNA"/>
</dbReference>
<dbReference type="PROSITE" id="PS51729">
    <property type="entry name" value="GNAT_YJDJ"/>
    <property type="match status" value="1"/>
</dbReference>
<organism evidence="2 3">
    <name type="scientific">Brevibacterium aurantiacum</name>
    <dbReference type="NCBI Taxonomy" id="273384"/>
    <lineage>
        <taxon>Bacteria</taxon>
        <taxon>Bacillati</taxon>
        <taxon>Actinomycetota</taxon>
        <taxon>Actinomycetes</taxon>
        <taxon>Micrococcales</taxon>
        <taxon>Brevibacteriaceae</taxon>
        <taxon>Brevibacterium</taxon>
    </lineage>
</organism>
<dbReference type="Pfam" id="PF14542">
    <property type="entry name" value="Acetyltransf_CG"/>
    <property type="match status" value="1"/>
</dbReference>
<proteinExistence type="predicted"/>
<gene>
    <name evidence="2" type="ORF">FO013_18775</name>
</gene>
<dbReference type="GO" id="GO:0016740">
    <property type="term" value="F:transferase activity"/>
    <property type="evidence" value="ECO:0007669"/>
    <property type="project" value="UniProtKB-KW"/>
</dbReference>
<dbReference type="Proteomes" id="UP000316406">
    <property type="component" value="Unassembled WGS sequence"/>
</dbReference>
<dbReference type="Gene3D" id="3.40.630.30">
    <property type="match status" value="1"/>
</dbReference>
<reference evidence="2 3" key="1">
    <citation type="submission" date="2019-07" db="EMBL/GenBank/DDBJ databases">
        <title>Draft genome sequence of Brevibacterium aurantiacum XU54 isolated from Xinjiang China.</title>
        <authorList>
            <person name="Xu X."/>
        </authorList>
    </citation>
    <scope>NUCLEOTIDE SEQUENCE [LARGE SCALE GENOMIC DNA]</scope>
    <source>
        <strain evidence="2 3">XU54</strain>
    </source>
</reference>
<dbReference type="InterPro" id="IPR016181">
    <property type="entry name" value="Acyl_CoA_acyltransferase"/>
</dbReference>
<keyword evidence="3" id="KW-1185">Reference proteome</keyword>
<keyword evidence="2" id="KW-0808">Transferase</keyword>
<evidence type="ECO:0000259" key="1">
    <source>
        <dbReference type="PROSITE" id="PS51729"/>
    </source>
</evidence>
<protein>
    <submittedName>
        <fullName evidence="2">N-acetyltransferase</fullName>
    </submittedName>
</protein>
<sequence>MSETVQDATGARVSVELDEEASAFVVTVDTGAVAGRAHYLTGPGPGAEAGAGPEWIMYHTEVGEEFAGRGLAKILVSHALKDSSDRGIRVVPVCPLFAKRLKEHGNDFLAIGGRFRWATEDDVEFVKHHV</sequence>
<feature type="domain" description="N-acetyltransferase" evidence="1">
    <location>
        <begin position="16"/>
        <end position="113"/>
    </location>
</feature>
<evidence type="ECO:0000313" key="3">
    <source>
        <dbReference type="Proteomes" id="UP000316406"/>
    </source>
</evidence>
<dbReference type="InterPro" id="IPR031165">
    <property type="entry name" value="GNAT_YJDJ"/>
</dbReference>
<accession>A0A556C5W7</accession>
<name>A0A556C5W7_BREAU</name>
<dbReference type="OrthoDB" id="5405911at2"/>
<dbReference type="SUPFAM" id="SSF55729">
    <property type="entry name" value="Acyl-CoA N-acyltransferases (Nat)"/>
    <property type="match status" value="1"/>
</dbReference>